<dbReference type="CDD" id="cd06193">
    <property type="entry name" value="siderophore_interacting"/>
    <property type="match status" value="1"/>
</dbReference>
<name>A0A9D2J425_9MICO</name>
<dbReference type="InterPro" id="IPR013113">
    <property type="entry name" value="SIP_FAD-bd"/>
</dbReference>
<dbReference type="InterPro" id="IPR007037">
    <property type="entry name" value="SIP_rossman_dom"/>
</dbReference>
<dbReference type="Proteomes" id="UP000824037">
    <property type="component" value="Unassembled WGS sequence"/>
</dbReference>
<dbReference type="InterPro" id="IPR039374">
    <property type="entry name" value="SIP_fam"/>
</dbReference>
<comment type="caution">
    <text evidence="3">The sequence shown here is derived from an EMBL/GenBank/DDBJ whole genome shotgun (WGS) entry which is preliminary data.</text>
</comment>
<sequence length="342" mass="37423">MAISTPHAATEQSADARPATAAKDDRPAYRPFGATVTSVHRLSPHFVRITLTGPQLQYFGTDGDDQRIKLLFPDSHGRLTDVGADDEHAIRRGTWYEEWRALPESERSPMRTYTVRAVRPHLAEVDVDMVAHGDVGPASRWAQRAAAGQDLVVVGPDARSIHSAGGRDWAPGAAEEMLLAGDETAAPAICAILEDLEPGRRAHAFIEVPTAADFLDVHLPEGADITWLAREEHPHGHVLVPAVQDWTARHLDAIAPAAAVVPQHLEDVDVDSQLLWDSPVLQVQPTDACGRGERCGGEFYAWFAGEAGMIKTLRRFLVAEVGVCRRRVAFMGYWRHGRAEGQ</sequence>
<evidence type="ECO:0000256" key="1">
    <source>
        <dbReference type="SAM" id="MobiDB-lite"/>
    </source>
</evidence>
<dbReference type="GO" id="GO:0016491">
    <property type="term" value="F:oxidoreductase activity"/>
    <property type="evidence" value="ECO:0007669"/>
    <property type="project" value="InterPro"/>
</dbReference>
<proteinExistence type="predicted"/>
<accession>A0A9D2J425</accession>
<dbReference type="Gene3D" id="2.40.30.10">
    <property type="entry name" value="Translation factors"/>
    <property type="match status" value="1"/>
</dbReference>
<dbReference type="AlphaFoldDB" id="A0A9D2J425"/>
<dbReference type="PANTHER" id="PTHR30157">
    <property type="entry name" value="FERRIC REDUCTASE, NADPH-DEPENDENT"/>
    <property type="match status" value="1"/>
</dbReference>
<evidence type="ECO:0000313" key="3">
    <source>
        <dbReference type="EMBL" id="HIZ34899.1"/>
    </source>
</evidence>
<evidence type="ECO:0000313" key="4">
    <source>
        <dbReference type="Proteomes" id="UP000824037"/>
    </source>
</evidence>
<dbReference type="EMBL" id="DXBY01000062">
    <property type="protein sequence ID" value="HIZ34899.1"/>
    <property type="molecule type" value="Genomic_DNA"/>
</dbReference>
<dbReference type="Pfam" id="PF04954">
    <property type="entry name" value="SIP"/>
    <property type="match status" value="1"/>
</dbReference>
<gene>
    <name evidence="3" type="ORF">H9815_03905</name>
</gene>
<evidence type="ECO:0000259" key="2">
    <source>
        <dbReference type="PROSITE" id="PS51384"/>
    </source>
</evidence>
<reference evidence="3" key="2">
    <citation type="submission" date="2021-04" db="EMBL/GenBank/DDBJ databases">
        <authorList>
            <person name="Gilroy R."/>
        </authorList>
    </citation>
    <scope>NUCLEOTIDE SEQUENCE</scope>
    <source>
        <strain evidence="3">ChiGjej4B4-7305</strain>
    </source>
</reference>
<feature type="domain" description="FAD-binding FR-type" evidence="2">
    <location>
        <begin position="29"/>
        <end position="163"/>
    </location>
</feature>
<dbReference type="InterPro" id="IPR017938">
    <property type="entry name" value="Riboflavin_synthase-like_b-brl"/>
</dbReference>
<dbReference type="Pfam" id="PF08021">
    <property type="entry name" value="FAD_binding_9"/>
    <property type="match status" value="1"/>
</dbReference>
<dbReference type="Gene3D" id="3.40.50.80">
    <property type="entry name" value="Nucleotide-binding domain of ferredoxin-NADP reductase (FNR) module"/>
    <property type="match status" value="1"/>
</dbReference>
<protein>
    <submittedName>
        <fullName evidence="3">Siderophore-interacting protein</fullName>
    </submittedName>
</protein>
<dbReference type="InterPro" id="IPR017927">
    <property type="entry name" value="FAD-bd_FR_type"/>
</dbReference>
<dbReference type="PROSITE" id="PS51384">
    <property type="entry name" value="FAD_FR"/>
    <property type="match status" value="1"/>
</dbReference>
<dbReference type="InterPro" id="IPR039261">
    <property type="entry name" value="FNR_nucleotide-bd"/>
</dbReference>
<dbReference type="SUPFAM" id="SSF63380">
    <property type="entry name" value="Riboflavin synthase domain-like"/>
    <property type="match status" value="1"/>
</dbReference>
<reference evidence="3" key="1">
    <citation type="journal article" date="2021" name="PeerJ">
        <title>Extensive microbial diversity within the chicken gut microbiome revealed by metagenomics and culture.</title>
        <authorList>
            <person name="Gilroy R."/>
            <person name="Ravi A."/>
            <person name="Getino M."/>
            <person name="Pursley I."/>
            <person name="Horton D.L."/>
            <person name="Alikhan N.F."/>
            <person name="Baker D."/>
            <person name="Gharbi K."/>
            <person name="Hall N."/>
            <person name="Watson M."/>
            <person name="Adriaenssens E.M."/>
            <person name="Foster-Nyarko E."/>
            <person name="Jarju S."/>
            <person name="Secka A."/>
            <person name="Antonio M."/>
            <person name="Oren A."/>
            <person name="Chaudhuri R.R."/>
            <person name="La Ragione R."/>
            <person name="Hildebrand F."/>
            <person name="Pallen M.J."/>
        </authorList>
    </citation>
    <scope>NUCLEOTIDE SEQUENCE</scope>
    <source>
        <strain evidence="3">ChiGjej4B4-7305</strain>
    </source>
</reference>
<dbReference type="PANTHER" id="PTHR30157:SF0">
    <property type="entry name" value="NADPH-DEPENDENT FERRIC-CHELATE REDUCTASE"/>
    <property type="match status" value="1"/>
</dbReference>
<organism evidence="3 4">
    <name type="scientific">Candidatus Ruania gallistercoris</name>
    <dbReference type="NCBI Taxonomy" id="2838746"/>
    <lineage>
        <taxon>Bacteria</taxon>
        <taxon>Bacillati</taxon>
        <taxon>Actinomycetota</taxon>
        <taxon>Actinomycetes</taxon>
        <taxon>Micrococcales</taxon>
        <taxon>Ruaniaceae</taxon>
        <taxon>Ruania</taxon>
    </lineage>
</organism>
<feature type="region of interest" description="Disordered" evidence="1">
    <location>
        <begin position="1"/>
        <end position="29"/>
    </location>
</feature>